<sequence length="356" mass="39793">MDLASSRAGTPVSPRPLDRPSDKAPQLSLRMIRIKHVIVALLLSVFFFFVFCFISLHAYITWVLSNPTVAPVFSNPMLAKGLKYEDVTFPASDGGRNIQGWYIPAEKSTKTIVFSHGYGANREESWVPMYDLAHFAHRLNFNVIMFDYGFASQSNKDVATGGKKESRELLGAIQLAKQRGAKEIVVWGFSMGAGTALQAGLVTKDVDAMILDSTFLLEPDTLYHNIRQNINLPRHPSLEIMELLFPVLNGTGLNQIPYAKVKAEDYPFPTLFIHGTQDEKAPYPIAESLAANQTNPYSDSWIVEDSHHELLFREHPREYLRRVSAFLSNVPLAKAAKEKQQPTNASHSTTFSAHTL</sequence>
<feature type="region of interest" description="Disordered" evidence="1">
    <location>
        <begin position="1"/>
        <end position="23"/>
    </location>
</feature>
<proteinExistence type="predicted"/>
<evidence type="ECO:0000259" key="3">
    <source>
        <dbReference type="Pfam" id="PF00561"/>
    </source>
</evidence>
<dbReference type="Gene3D" id="3.40.50.1820">
    <property type="entry name" value="alpha/beta hydrolase"/>
    <property type="match status" value="1"/>
</dbReference>
<dbReference type="Proteomes" id="UP000282529">
    <property type="component" value="Unassembled WGS sequence"/>
</dbReference>
<keyword evidence="5" id="KW-1185">Reference proteome</keyword>
<dbReference type="PANTHER" id="PTHR12277:SF79">
    <property type="entry name" value="XAA-PRO DIPEPTIDYL-PEPTIDASE-RELATED"/>
    <property type="match status" value="1"/>
</dbReference>
<dbReference type="InterPro" id="IPR000073">
    <property type="entry name" value="AB_hydrolase_1"/>
</dbReference>
<dbReference type="AlphaFoldDB" id="A0A3N9P047"/>
<evidence type="ECO:0000313" key="4">
    <source>
        <dbReference type="EMBL" id="RQW09039.1"/>
    </source>
</evidence>
<keyword evidence="2" id="KW-0812">Transmembrane</keyword>
<organism evidence="4 5">
    <name type="scientific">Paenibacillus rhizophilus</name>
    <dbReference type="NCBI Taxonomy" id="1850366"/>
    <lineage>
        <taxon>Bacteria</taxon>
        <taxon>Bacillati</taxon>
        <taxon>Bacillota</taxon>
        <taxon>Bacilli</taxon>
        <taxon>Bacillales</taxon>
        <taxon>Paenibacillaceae</taxon>
        <taxon>Paenibacillus</taxon>
    </lineage>
</organism>
<dbReference type="Pfam" id="PF00561">
    <property type="entry name" value="Abhydrolase_1"/>
    <property type="match status" value="1"/>
</dbReference>
<dbReference type="InterPro" id="IPR029058">
    <property type="entry name" value="AB_hydrolase_fold"/>
</dbReference>
<dbReference type="OrthoDB" id="9776685at2"/>
<evidence type="ECO:0000256" key="2">
    <source>
        <dbReference type="SAM" id="Phobius"/>
    </source>
</evidence>
<comment type="caution">
    <text evidence="4">The sequence shown here is derived from an EMBL/GenBank/DDBJ whole genome shotgun (WGS) entry which is preliminary data.</text>
</comment>
<accession>A0A3N9P047</accession>
<feature type="domain" description="AB hydrolase-1" evidence="3">
    <location>
        <begin position="111"/>
        <end position="219"/>
    </location>
</feature>
<evidence type="ECO:0000313" key="5">
    <source>
        <dbReference type="Proteomes" id="UP000282529"/>
    </source>
</evidence>
<dbReference type="GO" id="GO:0016787">
    <property type="term" value="F:hydrolase activity"/>
    <property type="evidence" value="ECO:0007669"/>
    <property type="project" value="UniProtKB-KW"/>
</dbReference>
<dbReference type="PANTHER" id="PTHR12277">
    <property type="entry name" value="ALPHA/BETA HYDROLASE DOMAIN-CONTAINING PROTEIN"/>
    <property type="match status" value="1"/>
</dbReference>
<dbReference type="EMBL" id="RQPI01000016">
    <property type="protein sequence ID" value="RQW09039.1"/>
    <property type="molecule type" value="Genomic_DNA"/>
</dbReference>
<protein>
    <submittedName>
        <fullName evidence="4">Alpha/beta fold hydrolase</fullName>
    </submittedName>
</protein>
<keyword evidence="2" id="KW-0472">Membrane</keyword>
<keyword evidence="2" id="KW-1133">Transmembrane helix</keyword>
<dbReference type="SUPFAM" id="SSF53474">
    <property type="entry name" value="alpha/beta-Hydrolases"/>
    <property type="match status" value="1"/>
</dbReference>
<reference evidence="4 5" key="1">
    <citation type="submission" date="2018-11" db="EMBL/GenBank/DDBJ databases">
        <title>Genome sequence of strain 7197.</title>
        <authorList>
            <person name="Gao J."/>
            <person name="Sun J."/>
        </authorList>
    </citation>
    <scope>NUCLEOTIDE SEQUENCE [LARGE SCALE GENOMIC DNA]</scope>
    <source>
        <strain evidence="4 5">7197</strain>
    </source>
</reference>
<keyword evidence="4" id="KW-0378">Hydrolase</keyword>
<feature type="transmembrane region" description="Helical" evidence="2">
    <location>
        <begin position="37"/>
        <end position="60"/>
    </location>
</feature>
<feature type="compositionally biased region" description="Polar residues" evidence="1">
    <location>
        <begin position="341"/>
        <end position="356"/>
    </location>
</feature>
<evidence type="ECO:0000256" key="1">
    <source>
        <dbReference type="SAM" id="MobiDB-lite"/>
    </source>
</evidence>
<feature type="region of interest" description="Disordered" evidence="1">
    <location>
        <begin position="336"/>
        <end position="356"/>
    </location>
</feature>
<name>A0A3N9P047_9BACL</name>
<gene>
    <name evidence="4" type="ORF">EH198_20670</name>
</gene>